<proteinExistence type="predicted"/>
<evidence type="ECO:0000313" key="4">
    <source>
        <dbReference type="Proteomes" id="UP000270296"/>
    </source>
</evidence>
<organism evidence="5">
    <name type="scientific">Soboliphyme baturini</name>
    <dbReference type="NCBI Taxonomy" id="241478"/>
    <lineage>
        <taxon>Eukaryota</taxon>
        <taxon>Metazoa</taxon>
        <taxon>Ecdysozoa</taxon>
        <taxon>Nematoda</taxon>
        <taxon>Enoplea</taxon>
        <taxon>Dorylaimia</taxon>
        <taxon>Dioctophymatida</taxon>
        <taxon>Dioctophymatoidea</taxon>
        <taxon>Soboliphymatidae</taxon>
        <taxon>Soboliphyme</taxon>
    </lineage>
</organism>
<dbReference type="Pfam" id="PF13499">
    <property type="entry name" value="EF-hand_7"/>
    <property type="match status" value="1"/>
</dbReference>
<dbReference type="SUPFAM" id="SSF47473">
    <property type="entry name" value="EF-hand"/>
    <property type="match status" value="1"/>
</dbReference>
<dbReference type="CDD" id="cd00051">
    <property type="entry name" value="EFh"/>
    <property type="match status" value="1"/>
</dbReference>
<dbReference type="OrthoDB" id="26525at2759"/>
<keyword evidence="1" id="KW-0106">Calcium</keyword>
<dbReference type="InterPro" id="IPR018247">
    <property type="entry name" value="EF_Hand_1_Ca_BS"/>
</dbReference>
<keyword evidence="4" id="KW-1185">Reference proteome</keyword>
<dbReference type="InterPro" id="IPR011992">
    <property type="entry name" value="EF-hand-dom_pair"/>
</dbReference>
<evidence type="ECO:0000256" key="1">
    <source>
        <dbReference type="ARBA" id="ARBA00022837"/>
    </source>
</evidence>
<dbReference type="Proteomes" id="UP000270296">
    <property type="component" value="Unassembled WGS sequence"/>
</dbReference>
<dbReference type="Gene3D" id="1.10.238.10">
    <property type="entry name" value="EF-hand"/>
    <property type="match status" value="1"/>
</dbReference>
<dbReference type="PROSITE" id="PS00018">
    <property type="entry name" value="EF_HAND_1"/>
    <property type="match status" value="1"/>
</dbReference>
<gene>
    <name evidence="3" type="ORF">SBAD_LOCUS2530</name>
</gene>
<evidence type="ECO:0000313" key="3">
    <source>
        <dbReference type="EMBL" id="VDO97941.1"/>
    </source>
</evidence>
<evidence type="ECO:0000259" key="2">
    <source>
        <dbReference type="PROSITE" id="PS50222"/>
    </source>
</evidence>
<dbReference type="AlphaFoldDB" id="A0A183IFY6"/>
<dbReference type="InterPro" id="IPR002048">
    <property type="entry name" value="EF_hand_dom"/>
</dbReference>
<reference evidence="5" key="1">
    <citation type="submission" date="2016-06" db="UniProtKB">
        <authorList>
            <consortium name="WormBaseParasite"/>
        </authorList>
    </citation>
    <scope>IDENTIFICATION</scope>
</reference>
<accession>A0A183IFY6</accession>
<feature type="domain" description="EF-hand" evidence="2">
    <location>
        <begin position="6"/>
        <end position="41"/>
    </location>
</feature>
<dbReference type="PROSITE" id="PS50222">
    <property type="entry name" value="EF_HAND_2"/>
    <property type="match status" value="1"/>
</dbReference>
<evidence type="ECO:0000313" key="5">
    <source>
        <dbReference type="WBParaSite" id="SBAD_0000265401-mRNA-1"/>
    </source>
</evidence>
<sequence>MVRADPLKLSVRTVLAEMDVNSDGYVSRSEMREALKRMGRNLDDSDIDAVFDSIDKDSSGRITFEGS</sequence>
<reference evidence="3 4" key="2">
    <citation type="submission" date="2018-11" db="EMBL/GenBank/DDBJ databases">
        <authorList>
            <consortium name="Pathogen Informatics"/>
        </authorList>
    </citation>
    <scope>NUCLEOTIDE SEQUENCE [LARGE SCALE GENOMIC DNA]</scope>
</reference>
<protein>
    <submittedName>
        <fullName evidence="5">EF-hand domain-containing protein</fullName>
    </submittedName>
</protein>
<dbReference type="EMBL" id="UZAM01007269">
    <property type="protein sequence ID" value="VDO97941.1"/>
    <property type="molecule type" value="Genomic_DNA"/>
</dbReference>
<name>A0A183IFY6_9BILA</name>
<dbReference type="GO" id="GO:0005509">
    <property type="term" value="F:calcium ion binding"/>
    <property type="evidence" value="ECO:0007669"/>
    <property type="project" value="InterPro"/>
</dbReference>
<dbReference type="WBParaSite" id="SBAD_0000265401-mRNA-1">
    <property type="protein sequence ID" value="SBAD_0000265401-mRNA-1"/>
    <property type="gene ID" value="SBAD_0000265401"/>
</dbReference>